<accession>F0ZN19</accession>
<dbReference type="GO" id="GO:0006457">
    <property type="term" value="P:protein folding"/>
    <property type="evidence" value="ECO:0007669"/>
    <property type="project" value="InterPro"/>
</dbReference>
<organism evidence="4 5">
    <name type="scientific">Dictyostelium purpureum</name>
    <name type="common">Slime mold</name>
    <dbReference type="NCBI Taxonomy" id="5786"/>
    <lineage>
        <taxon>Eukaryota</taxon>
        <taxon>Amoebozoa</taxon>
        <taxon>Evosea</taxon>
        <taxon>Eumycetozoa</taxon>
        <taxon>Dictyostelia</taxon>
        <taxon>Dictyosteliales</taxon>
        <taxon>Dictyosteliaceae</taxon>
        <taxon>Dictyostelium</taxon>
    </lineage>
</organism>
<dbReference type="NCBIfam" id="TIGR00293">
    <property type="entry name" value="prefoldin subunit alpha"/>
    <property type="match status" value="1"/>
</dbReference>
<dbReference type="GO" id="GO:1990114">
    <property type="term" value="P:RNA polymerase II core complex assembly"/>
    <property type="evidence" value="ECO:0000318"/>
    <property type="project" value="GO_Central"/>
</dbReference>
<name>F0ZN19_DICPU</name>
<dbReference type="SUPFAM" id="SSF46579">
    <property type="entry name" value="Prefoldin"/>
    <property type="match status" value="1"/>
</dbReference>
<dbReference type="KEGG" id="dpp:DICPUDRAFT_34623"/>
<evidence type="ECO:0000256" key="3">
    <source>
        <dbReference type="SAM" id="Coils"/>
    </source>
</evidence>
<dbReference type="STRING" id="5786.F0ZN19"/>
<comment type="similarity">
    <text evidence="1">Belongs to the prefoldin subunit alpha family.</text>
</comment>
<gene>
    <name evidence="4" type="ORF">DICPUDRAFT_34623</name>
</gene>
<dbReference type="PANTHER" id="PTHR12674">
    <property type="entry name" value="PREFOLDIN SUBUNIT 5"/>
    <property type="match status" value="1"/>
</dbReference>
<dbReference type="OrthoDB" id="10267474at2759"/>
<dbReference type="InParanoid" id="F0ZN19"/>
<protein>
    <recommendedName>
        <fullName evidence="6">Prefoldin subunit 5</fullName>
    </recommendedName>
</protein>
<dbReference type="InterPro" id="IPR011599">
    <property type="entry name" value="PFD_alpha_archaea"/>
</dbReference>
<dbReference type="Proteomes" id="UP000001064">
    <property type="component" value="Unassembled WGS sequence"/>
</dbReference>
<dbReference type="InterPro" id="IPR004127">
    <property type="entry name" value="Prefoldin_subunit_alpha"/>
</dbReference>
<dbReference type="EMBL" id="GL871088">
    <property type="protein sequence ID" value="EGC34664.1"/>
    <property type="molecule type" value="Genomic_DNA"/>
</dbReference>
<dbReference type="GO" id="GO:0016272">
    <property type="term" value="C:prefoldin complex"/>
    <property type="evidence" value="ECO:0000318"/>
    <property type="project" value="GO_Central"/>
</dbReference>
<dbReference type="GO" id="GO:1990113">
    <property type="term" value="P:RNA polymerase I assembly"/>
    <property type="evidence" value="ECO:0000318"/>
    <property type="project" value="GO_Central"/>
</dbReference>
<dbReference type="VEuPathDB" id="AmoebaDB:DICPUDRAFT_34623"/>
<keyword evidence="5" id="KW-1185">Reference proteome</keyword>
<dbReference type="FunCoup" id="F0ZN19">
    <property type="interactions" value="779"/>
</dbReference>
<keyword evidence="2" id="KW-0143">Chaperone</keyword>
<dbReference type="RefSeq" id="XP_003288801.1">
    <property type="nucleotide sequence ID" value="XM_003288753.1"/>
</dbReference>
<evidence type="ECO:0000256" key="2">
    <source>
        <dbReference type="ARBA" id="ARBA00023186"/>
    </source>
</evidence>
<dbReference type="eggNOG" id="KOG3048">
    <property type="taxonomic scope" value="Eukaryota"/>
</dbReference>
<dbReference type="Pfam" id="PF02996">
    <property type="entry name" value="Prefoldin"/>
    <property type="match status" value="1"/>
</dbReference>
<evidence type="ECO:0000313" key="5">
    <source>
        <dbReference type="Proteomes" id="UP000001064"/>
    </source>
</evidence>
<dbReference type="FunFam" id="1.10.287.370:FF:000004">
    <property type="entry name" value="Probable prefoldin subunit 5"/>
    <property type="match status" value="1"/>
</dbReference>
<evidence type="ECO:0000313" key="4">
    <source>
        <dbReference type="EMBL" id="EGC34664.1"/>
    </source>
</evidence>
<dbReference type="AlphaFoldDB" id="F0ZN19"/>
<evidence type="ECO:0000256" key="1">
    <source>
        <dbReference type="ARBA" id="ARBA00010048"/>
    </source>
</evidence>
<dbReference type="InterPro" id="IPR009053">
    <property type="entry name" value="Prefoldin"/>
</dbReference>
<dbReference type="CDD" id="cd23157">
    <property type="entry name" value="Prefoldin_5"/>
    <property type="match status" value="1"/>
</dbReference>
<dbReference type="PANTHER" id="PTHR12674:SF2">
    <property type="entry name" value="PREFOLDIN SUBUNIT 5"/>
    <property type="match status" value="1"/>
</dbReference>
<dbReference type="GeneID" id="10499423"/>
<dbReference type="GO" id="GO:0051082">
    <property type="term" value="F:unfolded protein binding"/>
    <property type="evidence" value="ECO:0007669"/>
    <property type="project" value="InterPro"/>
</dbReference>
<proteinExistence type="inferred from homology"/>
<sequence length="157" mass="17510">MAEPAQQQVNLATLSLEQLQLVREQVEEEIQQLSESIQQLRHASNKYLEAKDAMGGLKGTEGKEILVPLTSSIYISGKINANEKVLVDIGTGYFVEMGIDQGQGFSTRKVQLIQEQVNKVQQAITIKRQNLDQIMQVAQGKLALYKQQQAQAQQAEK</sequence>
<dbReference type="Gene3D" id="1.10.287.370">
    <property type="match status" value="1"/>
</dbReference>
<dbReference type="GO" id="GO:1990115">
    <property type="term" value="P:RNA polymerase III assembly"/>
    <property type="evidence" value="ECO:0000318"/>
    <property type="project" value="GO_Central"/>
</dbReference>
<feature type="coiled-coil region" evidence="3">
    <location>
        <begin position="9"/>
        <end position="50"/>
    </location>
</feature>
<dbReference type="GO" id="GO:0005737">
    <property type="term" value="C:cytoplasm"/>
    <property type="evidence" value="ECO:0000318"/>
    <property type="project" value="GO_Central"/>
</dbReference>
<evidence type="ECO:0008006" key="6">
    <source>
        <dbReference type="Google" id="ProtNLM"/>
    </source>
</evidence>
<keyword evidence="3" id="KW-0175">Coiled coil</keyword>
<reference evidence="5" key="1">
    <citation type="journal article" date="2011" name="Genome Biol.">
        <title>Comparative genomics of the social amoebae Dictyostelium discoideum and Dictyostelium purpureum.</title>
        <authorList>
            <consortium name="US DOE Joint Genome Institute (JGI-PGF)"/>
            <person name="Sucgang R."/>
            <person name="Kuo A."/>
            <person name="Tian X."/>
            <person name="Salerno W."/>
            <person name="Parikh A."/>
            <person name="Feasley C.L."/>
            <person name="Dalin E."/>
            <person name="Tu H."/>
            <person name="Huang E."/>
            <person name="Barry K."/>
            <person name="Lindquist E."/>
            <person name="Shapiro H."/>
            <person name="Bruce D."/>
            <person name="Schmutz J."/>
            <person name="Salamov A."/>
            <person name="Fey P."/>
            <person name="Gaudet P."/>
            <person name="Anjard C."/>
            <person name="Babu M.M."/>
            <person name="Basu S."/>
            <person name="Bushmanova Y."/>
            <person name="van der Wel H."/>
            <person name="Katoh-Kurasawa M."/>
            <person name="Dinh C."/>
            <person name="Coutinho P.M."/>
            <person name="Saito T."/>
            <person name="Elias M."/>
            <person name="Schaap P."/>
            <person name="Kay R.R."/>
            <person name="Henrissat B."/>
            <person name="Eichinger L."/>
            <person name="Rivero F."/>
            <person name="Putnam N.H."/>
            <person name="West C.M."/>
            <person name="Loomis W.F."/>
            <person name="Chisholm R.L."/>
            <person name="Shaulsky G."/>
            <person name="Strassmann J.E."/>
            <person name="Queller D.C."/>
            <person name="Kuspa A."/>
            <person name="Grigoriev I.V."/>
        </authorList>
    </citation>
    <scope>NUCLEOTIDE SEQUENCE [LARGE SCALE GENOMIC DNA]</scope>
    <source>
        <strain evidence="5">QSDP1</strain>
    </source>
</reference>
<dbReference type="OMA" id="QAKFKAC"/>